<feature type="domain" description="GIY-YIG" evidence="1">
    <location>
        <begin position="83"/>
        <end position="175"/>
    </location>
</feature>
<protein>
    <submittedName>
        <fullName evidence="2">GIY-YIG homing endonuclease</fullName>
    </submittedName>
</protein>
<keyword evidence="2" id="KW-0378">Hydrolase</keyword>
<evidence type="ECO:0000313" key="2">
    <source>
        <dbReference type="EMBL" id="QIC20173.1"/>
    </source>
</evidence>
<dbReference type="InterPro" id="IPR003647">
    <property type="entry name" value="Intron_nuc_1_rpt"/>
</dbReference>
<reference evidence="2" key="1">
    <citation type="journal article" date="2021" name="Front. Genet.">
        <title>Comparative Mitogenomic Analysis Reveals Dynamics of Intron Within and Between Tricholoma Species and Phylogeny of Basidiomycota.</title>
        <authorList>
            <person name="Huang W."/>
            <person name="Feng H."/>
            <person name="Tu W."/>
            <person name="Xiong C."/>
            <person name="Jin X."/>
            <person name="Li P."/>
            <person name="Wang X."/>
            <person name="Li Q."/>
        </authorList>
    </citation>
    <scope>NUCLEOTIDE SEQUENCE</scope>
</reference>
<dbReference type="InterPro" id="IPR000305">
    <property type="entry name" value="GIY-YIG_endonuc"/>
</dbReference>
<dbReference type="GO" id="GO:0004519">
    <property type="term" value="F:endonuclease activity"/>
    <property type="evidence" value="ECO:0007669"/>
    <property type="project" value="UniProtKB-KW"/>
</dbReference>
<dbReference type="SMART" id="SM00465">
    <property type="entry name" value="GIYc"/>
    <property type="match status" value="1"/>
</dbReference>
<gene>
    <name evidence="2" type="primary">orf342</name>
</gene>
<keyword evidence="2" id="KW-0255">Endonuclease</keyword>
<name>A0A6C0W4I6_9AGAR</name>
<organism evidence="2">
    <name type="scientific">Tricholoma bakamatsutake</name>
    <dbReference type="NCBI Taxonomy" id="51221"/>
    <lineage>
        <taxon>Eukaryota</taxon>
        <taxon>Fungi</taxon>
        <taxon>Dikarya</taxon>
        <taxon>Basidiomycota</taxon>
        <taxon>Agaricomycotina</taxon>
        <taxon>Agaricomycetes</taxon>
        <taxon>Agaricomycetidae</taxon>
        <taxon>Agaricales</taxon>
        <taxon>Tricholomatineae</taxon>
        <taxon>Tricholomataceae</taxon>
        <taxon>Tricholoma</taxon>
    </lineage>
</organism>
<keyword evidence="2" id="KW-0496">Mitochondrion</keyword>
<dbReference type="RefSeq" id="YP_009739330.1">
    <property type="nucleotide sequence ID" value="NC_046499.1"/>
</dbReference>
<dbReference type="Pfam" id="PF01541">
    <property type="entry name" value="GIY-YIG"/>
    <property type="match status" value="1"/>
</dbReference>
<evidence type="ECO:0000259" key="1">
    <source>
        <dbReference type="PROSITE" id="PS50164"/>
    </source>
</evidence>
<dbReference type="GeneID" id="44802767"/>
<geneLocation type="mitochondrion" evidence="2"/>
<dbReference type="Gene3D" id="3.40.1440.10">
    <property type="entry name" value="GIY-YIG endonuclease"/>
    <property type="match status" value="1"/>
</dbReference>
<dbReference type="InterPro" id="IPR010896">
    <property type="entry name" value="NUMOD1"/>
</dbReference>
<dbReference type="SMART" id="SM00497">
    <property type="entry name" value="IENR1"/>
    <property type="match status" value="2"/>
</dbReference>
<dbReference type="Pfam" id="PF07453">
    <property type="entry name" value="NUMOD1"/>
    <property type="match status" value="2"/>
</dbReference>
<sequence>MLQQTNLIQFKKYNVKCAAPKKINVCSKNLVLGGKIFVYKNTKKIKCYSTISSRESTAPKILNFYIIDNPFDNRKLIAEYAKNKKGVYKFEILNLNKNLYYIGSSINLYSRVCSYFMPSILSKADRRVLRYFNKYGFKDVKLSLYVLEDNASIVDVLNLEKYYIDSYPKENLLNIENIPGSGFHLPMSEVARNKLRKFRGQVFYVYDTKTKTLIFIFDSKQFAYDNVNIDHRTLNNCLYEGNLYLNRFMFSLEPIKDFVYEAFISLKELKTLIKEQRYTQKNIQSTSKKIFVVNISNPSLNREFDSISQFAFYVKGDRGTIRSYIDQTKLYRGKWKITLIK</sequence>
<dbReference type="SUPFAM" id="SSF82771">
    <property type="entry name" value="GIY-YIG endonuclease"/>
    <property type="match status" value="1"/>
</dbReference>
<dbReference type="AlphaFoldDB" id="A0A6C0W4I6"/>
<dbReference type="InterPro" id="IPR035901">
    <property type="entry name" value="GIY-YIG_endonuc_sf"/>
</dbReference>
<proteinExistence type="predicted"/>
<accession>A0A6C0W4I6</accession>
<dbReference type="PROSITE" id="PS50164">
    <property type="entry name" value="GIY_YIG"/>
    <property type="match status" value="1"/>
</dbReference>
<keyword evidence="2" id="KW-0540">Nuclease</keyword>
<dbReference type="EMBL" id="MN873035">
    <property type="protein sequence ID" value="QIC20173.1"/>
    <property type="molecule type" value="Genomic_DNA"/>
</dbReference>